<dbReference type="EMBL" id="HBUE01044005">
    <property type="protein sequence ID" value="CAG6461913.1"/>
    <property type="molecule type" value="Transcribed_RNA"/>
</dbReference>
<reference evidence="2" key="1">
    <citation type="submission" date="2021-05" db="EMBL/GenBank/DDBJ databases">
        <authorList>
            <person name="Alioto T."/>
            <person name="Alioto T."/>
            <person name="Gomez Garrido J."/>
        </authorList>
    </citation>
    <scope>NUCLEOTIDE SEQUENCE</scope>
</reference>
<feature type="region of interest" description="Disordered" evidence="1">
    <location>
        <begin position="1"/>
        <end position="20"/>
    </location>
</feature>
<name>A0A8D8AUI1_CULPI</name>
<organism evidence="2">
    <name type="scientific">Culex pipiens</name>
    <name type="common">House mosquito</name>
    <dbReference type="NCBI Taxonomy" id="7175"/>
    <lineage>
        <taxon>Eukaryota</taxon>
        <taxon>Metazoa</taxon>
        <taxon>Ecdysozoa</taxon>
        <taxon>Arthropoda</taxon>
        <taxon>Hexapoda</taxon>
        <taxon>Insecta</taxon>
        <taxon>Pterygota</taxon>
        <taxon>Neoptera</taxon>
        <taxon>Endopterygota</taxon>
        <taxon>Diptera</taxon>
        <taxon>Nematocera</taxon>
        <taxon>Culicoidea</taxon>
        <taxon>Culicidae</taxon>
        <taxon>Culicinae</taxon>
        <taxon>Culicini</taxon>
        <taxon>Culex</taxon>
        <taxon>Culex</taxon>
    </lineage>
</organism>
<sequence length="102" mass="10563">MALRKVPMPQEPPPSLSRPPLTMAAALTRGRSSALVLRLLEYSRLLSPAVVAAAAAAPSGSGPIVMTGLLRLLCSDTSPTGAAARYCVAVRPGSDPAHYYCC</sequence>
<evidence type="ECO:0000313" key="2">
    <source>
        <dbReference type="EMBL" id="CAG6461913.1"/>
    </source>
</evidence>
<accession>A0A8D8AUI1</accession>
<evidence type="ECO:0000256" key="1">
    <source>
        <dbReference type="SAM" id="MobiDB-lite"/>
    </source>
</evidence>
<proteinExistence type="predicted"/>
<protein>
    <submittedName>
        <fullName evidence="2">(northern house mosquito) hypothetical protein</fullName>
    </submittedName>
</protein>
<dbReference type="AlphaFoldDB" id="A0A8D8AUI1"/>